<dbReference type="EMBL" id="CP015630">
    <property type="protein sequence ID" value="ANF34368.1"/>
    <property type="molecule type" value="Genomic_DNA"/>
</dbReference>
<evidence type="ECO:0000313" key="2">
    <source>
        <dbReference type="Proteomes" id="UP000264231"/>
    </source>
</evidence>
<protein>
    <recommendedName>
        <fullName evidence="3">Lipoprotein</fullName>
    </recommendedName>
</protein>
<dbReference type="AlphaFoldDB" id="A0A172XCU0"/>
<reference evidence="1 2" key="1">
    <citation type="submission" date="2016-05" db="EMBL/GenBank/DDBJ databases">
        <title>Chromosome and linear plasmid sequence of a 2015 human isolate of tick-borne relapsing fever spirochete, Borrelia turicatae.</title>
        <authorList>
            <person name="Kingry L.C."/>
            <person name="Dhwani B."/>
            <person name="Replogle A."/>
            <person name="Sexton C."/>
            <person name="Rowe L."/>
            <person name="Stermole B.M."/>
            <person name="Christensen A.M."/>
            <person name="Schriefer M.E."/>
        </authorList>
    </citation>
    <scope>NUCLEOTIDE SEQUENCE [LARGE SCALE GENOMIC DNA]</scope>
    <source>
        <strain evidence="1 2">BTE5EL</strain>
        <plasmid evidence="1 2">lp159</plasmid>
    </source>
</reference>
<dbReference type="Proteomes" id="UP000264231">
    <property type="component" value="Plasmid lp159"/>
</dbReference>
<keyword evidence="1" id="KW-0614">Plasmid</keyword>
<name>A0A172XCU0_BORTU</name>
<proteinExistence type="predicted"/>
<dbReference type="PROSITE" id="PS51257">
    <property type="entry name" value="PROKAR_LIPOPROTEIN"/>
    <property type="match status" value="1"/>
</dbReference>
<sequence length="297" mass="33464">MMRIGMVIFTFIISVLGSVILSCAAGGKASLNVPTKLRTGGAIHTDHLSSKSDLVNPSLPESLPQTPYATLLESVRLLKESLNFNSEGFDQTAFDSMFNDFALYFKSDDYYLKNCVYAALKHNFVYIEKIRQIVRALKSIGISDYKDTALDLLISLRDSGIYVSEVVKEDGQILNDANLGMLQQIKDVEIISGIKSALDNLLVQRNRVIELFENKIRDISGLDNVESIKDVVDLIIGKNGEIFKVIEVGNDSLLGLKDTIKDKIDDLVEQQKRKDRLNFKIKERLEEERLKKEELKK</sequence>
<evidence type="ECO:0008006" key="3">
    <source>
        <dbReference type="Google" id="ProtNLM"/>
    </source>
</evidence>
<geneLocation type="plasmid" evidence="1 2">
    <name>lp159</name>
</geneLocation>
<organism evidence="1 2">
    <name type="scientific">Borrelia turicatae</name>
    <dbReference type="NCBI Taxonomy" id="142"/>
    <lineage>
        <taxon>Bacteria</taxon>
        <taxon>Pseudomonadati</taxon>
        <taxon>Spirochaetota</taxon>
        <taxon>Spirochaetia</taxon>
        <taxon>Spirochaetales</taxon>
        <taxon>Borreliaceae</taxon>
        <taxon>Borrelia</taxon>
    </lineage>
</organism>
<evidence type="ECO:0000313" key="1">
    <source>
        <dbReference type="EMBL" id="ANF34368.1"/>
    </source>
</evidence>
<gene>
    <name evidence="1" type="ORF">A7978_04470</name>
</gene>
<accession>A0A172XCU0</accession>